<dbReference type="SMART" id="SM00028">
    <property type="entry name" value="TPR"/>
    <property type="match status" value="6"/>
</dbReference>
<dbReference type="Gene3D" id="1.25.40.10">
    <property type="entry name" value="Tetratricopeptide repeat domain"/>
    <property type="match status" value="4"/>
</dbReference>
<dbReference type="PROSITE" id="PS50005">
    <property type="entry name" value="TPR"/>
    <property type="match status" value="1"/>
</dbReference>
<evidence type="ECO:0000313" key="3">
    <source>
        <dbReference type="EMBL" id="KAA5545669.1"/>
    </source>
</evidence>
<dbReference type="RefSeq" id="WP_150088672.1">
    <property type="nucleotide sequence ID" value="NZ_VWSF01000008.1"/>
</dbReference>
<name>A0A5M6DHK6_9BACT</name>
<comment type="caution">
    <text evidence="3">The sequence shown here is derived from an EMBL/GenBank/DDBJ whole genome shotgun (WGS) entry which is preliminary data.</text>
</comment>
<accession>A0A5M6DHK6</accession>
<reference evidence="3 4" key="1">
    <citation type="submission" date="2019-09" db="EMBL/GenBank/DDBJ databases">
        <title>Genome sequence and assembly of Adhaeribacter sp.</title>
        <authorList>
            <person name="Chhetri G."/>
        </authorList>
    </citation>
    <scope>NUCLEOTIDE SEQUENCE [LARGE SCALE GENOMIC DNA]</scope>
    <source>
        <strain evidence="3 4">DK36</strain>
    </source>
</reference>
<feature type="region of interest" description="Disordered" evidence="2">
    <location>
        <begin position="431"/>
        <end position="457"/>
    </location>
</feature>
<dbReference type="AlphaFoldDB" id="A0A5M6DHK6"/>
<dbReference type="InterPro" id="IPR011990">
    <property type="entry name" value="TPR-like_helical_dom_sf"/>
</dbReference>
<dbReference type="InterPro" id="IPR019734">
    <property type="entry name" value="TPR_rpt"/>
</dbReference>
<evidence type="ECO:0000256" key="2">
    <source>
        <dbReference type="SAM" id="MobiDB-lite"/>
    </source>
</evidence>
<evidence type="ECO:0000256" key="1">
    <source>
        <dbReference type="PROSITE-ProRule" id="PRU00339"/>
    </source>
</evidence>
<feature type="compositionally biased region" description="Pro residues" evidence="2">
    <location>
        <begin position="840"/>
        <end position="853"/>
    </location>
</feature>
<keyword evidence="1" id="KW-0802">TPR repeat</keyword>
<feature type="region of interest" description="Disordered" evidence="2">
    <location>
        <begin position="493"/>
        <end position="517"/>
    </location>
</feature>
<feature type="region of interest" description="Disordered" evidence="2">
    <location>
        <begin position="740"/>
        <end position="853"/>
    </location>
</feature>
<feature type="compositionally biased region" description="Polar residues" evidence="2">
    <location>
        <begin position="782"/>
        <end position="794"/>
    </location>
</feature>
<dbReference type="EMBL" id="VWSF01000008">
    <property type="protein sequence ID" value="KAA5545669.1"/>
    <property type="molecule type" value="Genomic_DNA"/>
</dbReference>
<keyword evidence="4" id="KW-1185">Reference proteome</keyword>
<feature type="compositionally biased region" description="Low complexity" evidence="2">
    <location>
        <begin position="431"/>
        <end position="452"/>
    </location>
</feature>
<dbReference type="Proteomes" id="UP000323426">
    <property type="component" value="Unassembled WGS sequence"/>
</dbReference>
<dbReference type="Pfam" id="PF13174">
    <property type="entry name" value="TPR_6"/>
    <property type="match status" value="1"/>
</dbReference>
<protein>
    <submittedName>
        <fullName evidence="3">Tetratricopeptide repeat protein</fullName>
    </submittedName>
</protein>
<feature type="compositionally biased region" description="Low complexity" evidence="2">
    <location>
        <begin position="753"/>
        <end position="771"/>
    </location>
</feature>
<organism evidence="3 4">
    <name type="scientific">Adhaeribacter rhizoryzae</name>
    <dbReference type="NCBI Taxonomy" id="2607907"/>
    <lineage>
        <taxon>Bacteria</taxon>
        <taxon>Pseudomonadati</taxon>
        <taxon>Bacteroidota</taxon>
        <taxon>Cytophagia</taxon>
        <taxon>Cytophagales</taxon>
        <taxon>Hymenobacteraceae</taxon>
        <taxon>Adhaeribacter</taxon>
    </lineage>
</organism>
<feature type="compositionally biased region" description="Polar residues" evidence="2">
    <location>
        <begin position="494"/>
        <end position="510"/>
    </location>
</feature>
<feature type="compositionally biased region" description="Low complexity" evidence="2">
    <location>
        <begin position="798"/>
        <end position="839"/>
    </location>
</feature>
<dbReference type="SUPFAM" id="SSF48452">
    <property type="entry name" value="TPR-like"/>
    <property type="match status" value="1"/>
</dbReference>
<evidence type="ECO:0000313" key="4">
    <source>
        <dbReference type="Proteomes" id="UP000323426"/>
    </source>
</evidence>
<feature type="repeat" description="TPR" evidence="1">
    <location>
        <begin position="212"/>
        <end position="245"/>
    </location>
</feature>
<gene>
    <name evidence="3" type="ORF">F0145_12090</name>
</gene>
<proteinExistence type="predicted"/>
<sequence>MACLCLAVVLLAGCSPERNNFFSKAYQNTTARYNAYFLGNERLKTIEADVTAKAITDYNRLLPIFPVIDSTIAAGFKKDLEEIIKKASYPIQKHATSDWTDDSYLLIGKSRFYGLEYDEAIKTFKYVNSTSQNEVTRHEALVWLMRSFLQTEDLESAKAVSDIMKKQFLTKENALLLFLTRAQYYLLLKDDKLAIQNLKLAIPLIEKKDEEARIRFILGQLYQRNNEEKLARQQFNRILRKNPPYELGFQSKLYLGQVTEISDASSKEAVDKYFRKLLRDAKNKEYLDKIYYEMARFQLKQNKPELALQYLTQSVKNSTVNTAQKGYSYLLAGQTYYDKLQKYNLAQAYYDSAVQVLPQTAAEYAAAAERRDVLNDFVGHYNIVTRQDSLLQLASLDKATLDTRIDAIIKAAEEKKAADARRAAELAAKGANNNTTGNNRNNIFGNNNNGSGDANMGTPAGPGGVWYFDNPATIGSAKAEFVRRWGNRPLQDNWRISSQQPTGSQQNLQAISPGALPGATADTAATAANMRETLLQDVPLTPEMKLAANQKIETSLFTLGNIYRERLEEPAHAIETYEKFVARFPNSKNAPEAYYALYLLYKPANDPKQQTYAARIKQQFPNSRYAKLIDNPNYLAEVSADNAKVRELYDKAFALYDEQKFKEANEMLNNIRQASPDAELIDRVAFLNVLIISKTEQPSLFKLALQNFVKTYPNSNLLPKAQQYLDAFALLESGKLSEAEFDRTHPNQPKPVVPVSAAVTPPVPATQKPVALTNKKEVAPSDNKSQVAATTVPQNPVAGTPAPATKTPAANSTNNPASATNTPTNNTPANNAPVSNTPANTPPGAPATPVVPEPAKPKYAANLQAPQVVLIIYPKAHASFAGVAEKMQSYNSKYNASDNLTVETTTFNATQDMVVIREFTNGAKAKTYTIKQKSPQSPLSKIRGIEFATFVISSENLPVFLKEGNLEEYLTFYKNNY</sequence>